<dbReference type="Proteomes" id="UP001295444">
    <property type="component" value="Chromosome 03"/>
</dbReference>
<organism evidence="1 2">
    <name type="scientific">Pelobates cultripes</name>
    <name type="common">Western spadefoot toad</name>
    <dbReference type="NCBI Taxonomy" id="61616"/>
    <lineage>
        <taxon>Eukaryota</taxon>
        <taxon>Metazoa</taxon>
        <taxon>Chordata</taxon>
        <taxon>Craniata</taxon>
        <taxon>Vertebrata</taxon>
        <taxon>Euteleostomi</taxon>
        <taxon>Amphibia</taxon>
        <taxon>Batrachia</taxon>
        <taxon>Anura</taxon>
        <taxon>Pelobatoidea</taxon>
        <taxon>Pelobatidae</taxon>
        <taxon>Pelobates</taxon>
    </lineage>
</organism>
<sequence length="65" mass="7174">IFNTPISNGPIMVDRMWNARNTALLKKSRGTQMECKWNACLTSGTQCHDVIHPDPGSDRNLTGSS</sequence>
<feature type="non-terminal residue" evidence="1">
    <location>
        <position position="1"/>
    </location>
</feature>
<accession>A0AAD1RM91</accession>
<dbReference type="AlphaFoldDB" id="A0AAD1RM91"/>
<protein>
    <submittedName>
        <fullName evidence="1">Uncharacterized protein</fullName>
    </submittedName>
</protein>
<dbReference type="EMBL" id="OW240914">
    <property type="protein sequence ID" value="CAH2274349.1"/>
    <property type="molecule type" value="Genomic_DNA"/>
</dbReference>
<evidence type="ECO:0000313" key="1">
    <source>
        <dbReference type="EMBL" id="CAH2274349.1"/>
    </source>
</evidence>
<evidence type="ECO:0000313" key="2">
    <source>
        <dbReference type="Proteomes" id="UP001295444"/>
    </source>
</evidence>
<proteinExistence type="predicted"/>
<keyword evidence="2" id="KW-1185">Reference proteome</keyword>
<name>A0AAD1RM91_PELCU</name>
<reference evidence="1" key="1">
    <citation type="submission" date="2022-03" db="EMBL/GenBank/DDBJ databases">
        <authorList>
            <person name="Alioto T."/>
            <person name="Alioto T."/>
            <person name="Gomez Garrido J."/>
        </authorList>
    </citation>
    <scope>NUCLEOTIDE SEQUENCE</scope>
</reference>
<gene>
    <name evidence="1" type="ORF">PECUL_23A059691</name>
</gene>